<name>A0A6J6CVH1_9ZZZZ</name>
<organism evidence="2">
    <name type="scientific">freshwater metagenome</name>
    <dbReference type="NCBI Taxonomy" id="449393"/>
    <lineage>
        <taxon>unclassified sequences</taxon>
        <taxon>metagenomes</taxon>
        <taxon>ecological metagenomes</taxon>
    </lineage>
</organism>
<protein>
    <submittedName>
        <fullName evidence="2">Unannotated protein</fullName>
    </submittedName>
</protein>
<evidence type="ECO:0000313" key="2">
    <source>
        <dbReference type="EMBL" id="CAB4555185.1"/>
    </source>
</evidence>
<dbReference type="Gene3D" id="3.40.50.2000">
    <property type="entry name" value="Glycogen Phosphorylase B"/>
    <property type="match status" value="1"/>
</dbReference>
<dbReference type="EMBL" id="CAEZSF010000256">
    <property type="protein sequence ID" value="CAB4555185.1"/>
    <property type="molecule type" value="Genomic_DNA"/>
</dbReference>
<sequence>MRSARRGSQLIVNNSAAQATLEQVLDARPAFSESARQRSSSQADGTDRSHRTHLIHTGVGAVERAASGLGSGSITDAQLAARRRAAKQALGLDESALAIRVLAPVSERKGATQTLQVADVEQAAASVGMSFIGTSARAGTSAQATDELLLAASDVVVVVSCEGGPSVELLRSMQAGAIAVTESSAAMAELIEDHVTGLSFGPGMRTGAPAADSLLASLTAALSEIMSDLSLCPSLARAGAERVEAEYALGRVQSSWLEVLHAALA</sequence>
<dbReference type="SUPFAM" id="SSF53756">
    <property type="entry name" value="UDP-Glycosyltransferase/glycogen phosphorylase"/>
    <property type="match status" value="1"/>
</dbReference>
<evidence type="ECO:0000256" key="1">
    <source>
        <dbReference type="SAM" id="MobiDB-lite"/>
    </source>
</evidence>
<dbReference type="AlphaFoldDB" id="A0A6J6CVH1"/>
<accession>A0A6J6CVH1</accession>
<reference evidence="2" key="1">
    <citation type="submission" date="2020-05" db="EMBL/GenBank/DDBJ databases">
        <authorList>
            <person name="Chiriac C."/>
            <person name="Salcher M."/>
            <person name="Ghai R."/>
            <person name="Kavagutti S V."/>
        </authorList>
    </citation>
    <scope>NUCLEOTIDE SEQUENCE</scope>
</reference>
<feature type="region of interest" description="Disordered" evidence="1">
    <location>
        <begin position="32"/>
        <end position="53"/>
    </location>
</feature>
<proteinExistence type="predicted"/>
<gene>
    <name evidence="2" type="ORF">UFOPK1358_01869</name>
</gene>